<feature type="region of interest" description="Disordered" evidence="5">
    <location>
        <begin position="33"/>
        <end position="82"/>
    </location>
</feature>
<organism evidence="7 8">
    <name type="scientific">Lachancea quebecensis</name>
    <dbReference type="NCBI Taxonomy" id="1654605"/>
    <lineage>
        <taxon>Eukaryota</taxon>
        <taxon>Fungi</taxon>
        <taxon>Dikarya</taxon>
        <taxon>Ascomycota</taxon>
        <taxon>Saccharomycotina</taxon>
        <taxon>Saccharomycetes</taxon>
        <taxon>Saccharomycetales</taxon>
        <taxon>Saccharomycetaceae</taxon>
        <taxon>Lachancea</taxon>
    </lineage>
</organism>
<dbReference type="InterPro" id="IPR003782">
    <property type="entry name" value="SCO1/SenC"/>
</dbReference>
<keyword evidence="8" id="KW-1185">Reference proteome</keyword>
<evidence type="ECO:0000256" key="3">
    <source>
        <dbReference type="PIRSR" id="PIRSR603782-1"/>
    </source>
</evidence>
<feature type="domain" description="Thioredoxin" evidence="6">
    <location>
        <begin position="147"/>
        <end position="314"/>
    </location>
</feature>
<keyword evidence="3" id="KW-0479">Metal-binding</keyword>
<evidence type="ECO:0000313" key="7">
    <source>
        <dbReference type="EMBL" id="CUS22831.1"/>
    </source>
</evidence>
<dbReference type="GO" id="GO:0034599">
    <property type="term" value="P:cellular response to oxidative stress"/>
    <property type="evidence" value="ECO:0007669"/>
    <property type="project" value="UniProtKB-ARBA"/>
</dbReference>
<feature type="disulfide bond" description="Redox-active" evidence="4">
    <location>
        <begin position="185"/>
        <end position="189"/>
    </location>
</feature>
<feature type="compositionally biased region" description="Low complexity" evidence="5">
    <location>
        <begin position="50"/>
        <end position="61"/>
    </location>
</feature>
<evidence type="ECO:0000313" key="8">
    <source>
        <dbReference type="Proteomes" id="UP000236544"/>
    </source>
</evidence>
<comment type="similarity">
    <text evidence="1">Belongs to the SCO1/2 family.</text>
</comment>
<feature type="binding site" evidence="3">
    <location>
        <position position="185"/>
    </location>
    <ligand>
        <name>Cu cation</name>
        <dbReference type="ChEBI" id="CHEBI:23378"/>
    </ligand>
</feature>
<feature type="binding site" evidence="3">
    <location>
        <position position="275"/>
    </location>
    <ligand>
        <name>Cu cation</name>
        <dbReference type="ChEBI" id="CHEBI:23378"/>
    </ligand>
</feature>
<protein>
    <submittedName>
        <fullName evidence="7">LAQU0S07e01112g1_1</fullName>
    </submittedName>
</protein>
<dbReference type="Gene3D" id="3.40.30.10">
    <property type="entry name" value="Glutaredoxin"/>
    <property type="match status" value="1"/>
</dbReference>
<evidence type="ECO:0000259" key="6">
    <source>
        <dbReference type="PROSITE" id="PS51352"/>
    </source>
</evidence>
<dbReference type="EMBL" id="LN890573">
    <property type="protein sequence ID" value="CUS22831.1"/>
    <property type="molecule type" value="Genomic_DNA"/>
</dbReference>
<dbReference type="AlphaFoldDB" id="A0A0P1KSL2"/>
<reference evidence="8" key="1">
    <citation type="submission" date="2015-10" db="EMBL/GenBank/DDBJ databases">
        <authorList>
            <person name="Devillers H."/>
        </authorList>
    </citation>
    <scope>NUCLEOTIDE SEQUENCE [LARGE SCALE GENOMIC DNA]</scope>
</reference>
<dbReference type="GO" id="GO:0045454">
    <property type="term" value="P:cell redox homeostasis"/>
    <property type="evidence" value="ECO:0007669"/>
    <property type="project" value="UniProtKB-ARBA"/>
</dbReference>
<dbReference type="PROSITE" id="PS51352">
    <property type="entry name" value="THIOREDOXIN_2"/>
    <property type="match status" value="1"/>
</dbReference>
<accession>A0A0P1KSL2</accession>
<proteinExistence type="inferred from homology"/>
<name>A0A0P1KSL2_9SACH</name>
<dbReference type="GO" id="GO:0005507">
    <property type="term" value="F:copper ion binding"/>
    <property type="evidence" value="ECO:0007669"/>
    <property type="project" value="UniProtKB-ARBA"/>
</dbReference>
<dbReference type="Proteomes" id="UP000236544">
    <property type="component" value="Unassembled WGS sequence"/>
</dbReference>
<gene>
    <name evidence="7" type="ORF">LAQU0_S07e01112g</name>
</gene>
<dbReference type="PANTHER" id="PTHR12151">
    <property type="entry name" value="ELECTRON TRANSPORT PROTIN SCO1/SENC FAMILY MEMBER"/>
    <property type="match status" value="1"/>
</dbReference>
<dbReference type="Pfam" id="PF02630">
    <property type="entry name" value="SCO1-SenC"/>
    <property type="match status" value="1"/>
</dbReference>
<evidence type="ECO:0000256" key="1">
    <source>
        <dbReference type="ARBA" id="ARBA00010996"/>
    </source>
</evidence>
<dbReference type="FunFam" id="3.40.30.10:FF:000013">
    <property type="entry name" value="Blast:Protein SCO1 homolog, mitochondrial"/>
    <property type="match status" value="1"/>
</dbReference>
<keyword evidence="4" id="KW-1015">Disulfide bond</keyword>
<dbReference type="PANTHER" id="PTHR12151:SF5">
    <property type="entry name" value="AT19154P"/>
    <property type="match status" value="1"/>
</dbReference>
<dbReference type="GO" id="GO:0033617">
    <property type="term" value="P:mitochondrial respiratory chain complex IV assembly"/>
    <property type="evidence" value="ECO:0007669"/>
    <property type="project" value="TreeGrafter"/>
</dbReference>
<sequence>MLSRTGIFTVLKRPNYLPRYALRTLSTRSCLRVKDQGTSGSKSTPREGASSGTSPSADSSSQNAFPRVTQPNNNGFEDVSPKRKPLSRIAIGGTETKSQKATSGSIEFATWKAAALVLTLGGTLYYFFSKEKRRLEIEKEAEANRGYGKPLVGGPFKLVDFNGNEFTEKNLLGKFSIIYFGFSHCPDICPDELDKLSEWLDGLKKKGIELQPIFITCDPARDPPHVLKEYLSEFHPDLIGLTGEYNDIKNACKQYRVYFSTPPSLKPGQDYLVDHSIFFYLMDPEGQFIDALGRQYDAETGVAKIEEHVKAYVPREQREKRKEKWYSFLFN</sequence>
<dbReference type="InterPro" id="IPR013766">
    <property type="entry name" value="Thioredoxin_domain"/>
</dbReference>
<dbReference type="SUPFAM" id="SSF52833">
    <property type="entry name" value="Thioredoxin-like"/>
    <property type="match status" value="1"/>
</dbReference>
<feature type="binding site" evidence="3">
    <location>
        <position position="189"/>
    </location>
    <ligand>
        <name>Cu cation</name>
        <dbReference type="ChEBI" id="CHEBI:23378"/>
    </ligand>
</feature>
<keyword evidence="2 3" id="KW-0186">Copper</keyword>
<dbReference type="InterPro" id="IPR036249">
    <property type="entry name" value="Thioredoxin-like_sf"/>
</dbReference>
<dbReference type="OrthoDB" id="270009at2759"/>
<evidence type="ECO:0000256" key="4">
    <source>
        <dbReference type="PIRSR" id="PIRSR603782-2"/>
    </source>
</evidence>
<dbReference type="CDD" id="cd02968">
    <property type="entry name" value="SCO"/>
    <property type="match status" value="1"/>
</dbReference>
<evidence type="ECO:0000256" key="5">
    <source>
        <dbReference type="SAM" id="MobiDB-lite"/>
    </source>
</evidence>
<dbReference type="GO" id="GO:0005739">
    <property type="term" value="C:mitochondrion"/>
    <property type="evidence" value="ECO:0007669"/>
    <property type="project" value="GOC"/>
</dbReference>
<evidence type="ECO:0000256" key="2">
    <source>
        <dbReference type="ARBA" id="ARBA00023008"/>
    </source>
</evidence>